<dbReference type="WBParaSite" id="ES5_v2.g22554.t1">
    <property type="protein sequence ID" value="ES5_v2.g22554.t1"/>
    <property type="gene ID" value="ES5_v2.g22554"/>
</dbReference>
<evidence type="ECO:0000313" key="1">
    <source>
        <dbReference type="Proteomes" id="UP000887579"/>
    </source>
</evidence>
<name>A0AC34G090_9BILA</name>
<reference evidence="2" key="1">
    <citation type="submission" date="2022-11" db="UniProtKB">
        <authorList>
            <consortium name="WormBaseParasite"/>
        </authorList>
    </citation>
    <scope>IDENTIFICATION</scope>
</reference>
<proteinExistence type="predicted"/>
<dbReference type="Proteomes" id="UP000887579">
    <property type="component" value="Unplaced"/>
</dbReference>
<evidence type="ECO:0000313" key="2">
    <source>
        <dbReference type="WBParaSite" id="ES5_v2.g22554.t1"/>
    </source>
</evidence>
<sequence>MKEKASDQSEILKYLIQECKRKSVGDFLYKPWKTEEEKIIHLLTNATLNSIKTKEEAELLGKRYQMTAEIRKNGLYGNYFREIPILFRHNTSIGPKALLTNFELCNYDVLPRIGTYSSMFDRFSLKCFPCKCLNPRNIKCEESISLEKCVANNQWVAGFTKFDNLTNDLLEVKCCKYIYNTHTLKVSNEIVNKFHFTYEFCQNNFELSSPNSISYINNIAKESEK</sequence>
<organism evidence="1 2">
    <name type="scientific">Panagrolaimus sp. ES5</name>
    <dbReference type="NCBI Taxonomy" id="591445"/>
    <lineage>
        <taxon>Eukaryota</taxon>
        <taxon>Metazoa</taxon>
        <taxon>Ecdysozoa</taxon>
        <taxon>Nematoda</taxon>
        <taxon>Chromadorea</taxon>
        <taxon>Rhabditida</taxon>
        <taxon>Tylenchina</taxon>
        <taxon>Panagrolaimomorpha</taxon>
        <taxon>Panagrolaimoidea</taxon>
        <taxon>Panagrolaimidae</taxon>
        <taxon>Panagrolaimus</taxon>
    </lineage>
</organism>
<accession>A0AC34G090</accession>
<protein>
    <submittedName>
        <fullName evidence="2">YqaJ viral recombinase domain-containing protein</fullName>
    </submittedName>
</protein>